<sequence length="202" mass="21016">MRGFLAAAMLVVLSACAHQIPTTASPASDFASSRTDKIPGHWLATIQPGGLASPAEFVGHACGAHRYWLDATAAYAESLRGTLKAVFQEVEFAPYEPSGVPAGASGVIRVEGTTMKPEMLYFDGLWSGRVEGRARFDARVAVDGPGGRLFGGHVEGKGTGKADGICLAAMPALSAAVSAGMHDMMEDLGERLLDAPKLRAAS</sequence>
<feature type="signal peptide" evidence="1">
    <location>
        <begin position="1"/>
        <end position="17"/>
    </location>
</feature>
<dbReference type="EMBL" id="FWZX01000013">
    <property type="protein sequence ID" value="SMF38586.1"/>
    <property type="molecule type" value="Genomic_DNA"/>
</dbReference>
<name>A0A1Y6C6C3_9PROT</name>
<evidence type="ECO:0008006" key="4">
    <source>
        <dbReference type="Google" id="ProtNLM"/>
    </source>
</evidence>
<keyword evidence="1" id="KW-0732">Signal</keyword>
<protein>
    <recommendedName>
        <fullName evidence="4">ABC-type transport auxiliary lipoprotein component domain-containing protein</fullName>
    </recommendedName>
</protein>
<evidence type="ECO:0000313" key="3">
    <source>
        <dbReference type="Proteomes" id="UP000192917"/>
    </source>
</evidence>
<dbReference type="AlphaFoldDB" id="A0A1Y6C6C3"/>
<dbReference type="RefSeq" id="WP_143596254.1">
    <property type="nucleotide sequence ID" value="NZ_FWZX01000013.1"/>
</dbReference>
<reference evidence="2 3" key="1">
    <citation type="submission" date="2017-04" db="EMBL/GenBank/DDBJ databases">
        <authorList>
            <person name="Afonso C.L."/>
            <person name="Miller P.J."/>
            <person name="Scott M.A."/>
            <person name="Spackman E."/>
            <person name="Goraichik I."/>
            <person name="Dimitrov K.M."/>
            <person name="Suarez D.L."/>
            <person name="Swayne D.E."/>
        </authorList>
    </citation>
    <scope>NUCLEOTIDE SEQUENCE [LARGE SCALE GENOMIC DNA]</scope>
    <source>
        <strain evidence="2 3">USBA 355</strain>
    </source>
</reference>
<accession>A0A1Y6C6C3</accession>
<dbReference type="STRING" id="560819.SAMN05428998_11343"/>
<dbReference type="Proteomes" id="UP000192917">
    <property type="component" value="Unassembled WGS sequence"/>
</dbReference>
<proteinExistence type="predicted"/>
<dbReference type="PROSITE" id="PS51257">
    <property type="entry name" value="PROKAR_LIPOPROTEIN"/>
    <property type="match status" value="1"/>
</dbReference>
<gene>
    <name evidence="2" type="ORF">SAMN05428998_11343</name>
</gene>
<feature type="chain" id="PRO_5012734908" description="ABC-type transport auxiliary lipoprotein component domain-containing protein" evidence="1">
    <location>
        <begin position="18"/>
        <end position="202"/>
    </location>
</feature>
<evidence type="ECO:0000256" key="1">
    <source>
        <dbReference type="SAM" id="SignalP"/>
    </source>
</evidence>
<evidence type="ECO:0000313" key="2">
    <source>
        <dbReference type="EMBL" id="SMF38586.1"/>
    </source>
</evidence>
<organism evidence="2 3">
    <name type="scientific">Tistlia consotensis USBA 355</name>
    <dbReference type="NCBI Taxonomy" id="560819"/>
    <lineage>
        <taxon>Bacteria</taxon>
        <taxon>Pseudomonadati</taxon>
        <taxon>Pseudomonadota</taxon>
        <taxon>Alphaproteobacteria</taxon>
        <taxon>Rhodospirillales</taxon>
        <taxon>Rhodovibrionaceae</taxon>
        <taxon>Tistlia</taxon>
    </lineage>
</organism>
<keyword evidence="3" id="KW-1185">Reference proteome</keyword>